<feature type="coiled-coil region" evidence="1">
    <location>
        <begin position="521"/>
        <end position="548"/>
    </location>
</feature>
<evidence type="ECO:0000256" key="2">
    <source>
        <dbReference type="SAM" id="MobiDB-lite"/>
    </source>
</evidence>
<organism evidence="3 4">
    <name type="scientific">Acrodontium crateriforme</name>
    <dbReference type="NCBI Taxonomy" id="150365"/>
    <lineage>
        <taxon>Eukaryota</taxon>
        <taxon>Fungi</taxon>
        <taxon>Dikarya</taxon>
        <taxon>Ascomycota</taxon>
        <taxon>Pezizomycotina</taxon>
        <taxon>Dothideomycetes</taxon>
        <taxon>Dothideomycetidae</taxon>
        <taxon>Mycosphaerellales</taxon>
        <taxon>Teratosphaeriaceae</taxon>
        <taxon>Acrodontium</taxon>
    </lineage>
</organism>
<dbReference type="GO" id="GO:0030473">
    <property type="term" value="P:nuclear migration along microtubule"/>
    <property type="evidence" value="ECO:0007669"/>
    <property type="project" value="TreeGrafter"/>
</dbReference>
<feature type="region of interest" description="Disordered" evidence="2">
    <location>
        <begin position="830"/>
        <end position="982"/>
    </location>
</feature>
<keyword evidence="4" id="KW-1185">Reference proteome</keyword>
<dbReference type="GO" id="GO:0051293">
    <property type="term" value="P:establishment of spindle localization"/>
    <property type="evidence" value="ECO:0007669"/>
    <property type="project" value="TreeGrafter"/>
</dbReference>
<feature type="compositionally biased region" description="Low complexity" evidence="2">
    <location>
        <begin position="124"/>
        <end position="145"/>
    </location>
</feature>
<dbReference type="GO" id="GO:0005816">
    <property type="term" value="C:spindle pole body"/>
    <property type="evidence" value="ECO:0007669"/>
    <property type="project" value="TreeGrafter"/>
</dbReference>
<feature type="compositionally biased region" description="Low complexity" evidence="2">
    <location>
        <begin position="684"/>
        <end position="705"/>
    </location>
</feature>
<feature type="compositionally biased region" description="Polar residues" evidence="2">
    <location>
        <begin position="706"/>
        <end position="718"/>
    </location>
</feature>
<feature type="compositionally biased region" description="Polar residues" evidence="2">
    <location>
        <begin position="912"/>
        <end position="924"/>
    </location>
</feature>
<feature type="compositionally biased region" description="Polar residues" evidence="2">
    <location>
        <begin position="847"/>
        <end position="870"/>
    </location>
</feature>
<feature type="compositionally biased region" description="Low complexity" evidence="2">
    <location>
        <begin position="758"/>
        <end position="776"/>
    </location>
</feature>
<dbReference type="InterPro" id="IPR013889">
    <property type="entry name" value="Karyogamy_KAR9"/>
</dbReference>
<proteinExistence type="predicted"/>
<dbReference type="Proteomes" id="UP001303373">
    <property type="component" value="Chromosome 4"/>
</dbReference>
<dbReference type="PANTHER" id="PTHR37271:SF1">
    <property type="entry name" value="KARYOGAMY PROTEIN KAR9"/>
    <property type="match status" value="1"/>
</dbReference>
<dbReference type="Pfam" id="PF08580">
    <property type="entry name" value="KAR9"/>
    <property type="match status" value="1"/>
</dbReference>
<evidence type="ECO:0000313" key="4">
    <source>
        <dbReference type="Proteomes" id="UP001303373"/>
    </source>
</evidence>
<evidence type="ECO:0000256" key="1">
    <source>
        <dbReference type="SAM" id="Coils"/>
    </source>
</evidence>
<feature type="compositionally biased region" description="Basic and acidic residues" evidence="2">
    <location>
        <begin position="154"/>
        <end position="167"/>
    </location>
</feature>
<feature type="region of interest" description="Disordered" evidence="2">
    <location>
        <begin position="111"/>
        <end position="232"/>
    </location>
</feature>
<reference evidence="3 4" key="1">
    <citation type="submission" date="2023-11" db="EMBL/GenBank/DDBJ databases">
        <title>An acidophilic fungus is an integral part of prey digestion in a carnivorous sundew plant.</title>
        <authorList>
            <person name="Tsai I.J."/>
        </authorList>
    </citation>
    <scope>NUCLEOTIDE SEQUENCE [LARGE SCALE GENOMIC DNA]</scope>
    <source>
        <strain evidence="3">169a</strain>
    </source>
</reference>
<sequence length="982" mass="108463">MAVSLLRPVVANCTKNNLQPPTRSTSVTTPPPEPPPKRRLAPGLSLRLRLLEEQQQKNQADNRQTNIGRISEEQIKDLEALHRKQVIDGRRRGRAWTGLLETAMPIPGGVRLDGRPAVSEPEGDSSVMESDVSSIISISDRIVASESEDDRDEFQDNCKYRMPDIGKTRLHIRTKDPLSPSPRHRRGDSTPTTPRTHSAANADSPLKYESPRYSRHSSADNVSDSEFMSSGLSRSGSIYTISRVSFTGQLSQLTSMRLPDANTLAKIVCSIPTAKEAAKTLADASEQINLWISKASDVLEGLNAEDDVEWAAAGGREGIQDVDNAVNRLERLVDAYVLAIEQLECRQDVADLPAPELRTSVKQMEIIIGKWQKVKETLQAVKDQVEIALEWEKLWYTVLGEIAQEMDQLNRLVFEMEEKRHEGGQSLFGSKETIDLAELETIVEDQATEGADSNQTNRFSIAPFSLSAQIHQASTMKHDSHDSNLLGLFARMQPMRASLDFLPMRLYTFNIRGNAIFPTACRDLEQRKDQLEVKWKKLESDAESLRKELGEDKWITVFRNAGRQALKMCESIERSYKKLKDGMDAGEQHTNVATHVKKTENYRAKKLHYGPAIGRVLAIIDRGVLDRLTVNGEVLRLQSEMKNKWTTIQAEMRSMDLLLDEIESDNRDAQLRESVSTVMSNERSPASSLIDTPSSSPASSIVGASRKNSFQGSRTPTPLTYHEARHVSGTQPSVPRISLLPSGRSIPRRVPVPGQVASPSSIPSTPSTVRSSSGSILRPARPDASLNSRPRWISVVKTEISSFPPLAATEPSPYAKTPLTPKTNFLRSSVHLSSTPSSAPPHPTSSRNFSAPTVSFLSKTPKGNTSQRKSSIPIATVTSPTHHPPPPLPARTLLSKGSVPTLRTASRMASGRRSSLLSPNSTVDGNEADSESPSHHRRSMNSLASGRRSSMLPTRDTARSESRIASGRTPSRSQEGRPRWRP</sequence>
<gene>
    <name evidence="3" type="ORF">R9X50_00329500</name>
</gene>
<feature type="compositionally biased region" description="Polar residues" evidence="2">
    <location>
        <begin position="940"/>
        <end position="952"/>
    </location>
</feature>
<evidence type="ECO:0000313" key="3">
    <source>
        <dbReference type="EMBL" id="WPH00466.1"/>
    </source>
</evidence>
<feature type="region of interest" description="Disordered" evidence="2">
    <location>
        <begin position="14"/>
        <end position="38"/>
    </location>
</feature>
<feature type="compositionally biased region" description="Polar residues" evidence="2">
    <location>
        <begin position="189"/>
        <end position="201"/>
    </location>
</feature>
<dbReference type="EMBL" id="CP138583">
    <property type="protein sequence ID" value="WPH00466.1"/>
    <property type="molecule type" value="Genomic_DNA"/>
</dbReference>
<keyword evidence="1" id="KW-0175">Coiled coil</keyword>
<feature type="region of interest" description="Disordered" evidence="2">
    <location>
        <begin position="677"/>
        <end position="786"/>
    </location>
</feature>
<protein>
    <submittedName>
        <fullName evidence="3">Karyogamy protein</fullName>
    </submittedName>
</protein>
<dbReference type="AlphaFoldDB" id="A0AAQ3R9B8"/>
<dbReference type="PANTHER" id="PTHR37271">
    <property type="entry name" value="KARYOGAMY PROTEIN KAR9"/>
    <property type="match status" value="1"/>
</dbReference>
<name>A0AAQ3R9B8_9PEZI</name>
<accession>A0AAQ3R9B8</accession>
<dbReference type="GO" id="GO:0031578">
    <property type="term" value="P:mitotic spindle orientation checkpoint signaling"/>
    <property type="evidence" value="ECO:0007669"/>
    <property type="project" value="TreeGrafter"/>
</dbReference>
<dbReference type="GO" id="GO:0043332">
    <property type="term" value="C:mating projection tip"/>
    <property type="evidence" value="ECO:0007669"/>
    <property type="project" value="TreeGrafter"/>
</dbReference>
<dbReference type="GO" id="GO:0005938">
    <property type="term" value="C:cell cortex"/>
    <property type="evidence" value="ECO:0007669"/>
    <property type="project" value="TreeGrafter"/>
</dbReference>
<feature type="compositionally biased region" description="Polar residues" evidence="2">
    <location>
        <begin position="219"/>
        <end position="232"/>
    </location>
</feature>